<feature type="transmembrane region" description="Helical" evidence="7">
    <location>
        <begin position="433"/>
        <end position="456"/>
    </location>
</feature>
<organism evidence="9 10">
    <name type="scientific">Amycolatopsis sacchari</name>
    <dbReference type="NCBI Taxonomy" id="115433"/>
    <lineage>
        <taxon>Bacteria</taxon>
        <taxon>Bacillati</taxon>
        <taxon>Actinomycetota</taxon>
        <taxon>Actinomycetes</taxon>
        <taxon>Pseudonocardiales</taxon>
        <taxon>Pseudonocardiaceae</taxon>
        <taxon>Amycolatopsis</taxon>
    </lineage>
</organism>
<gene>
    <name evidence="9" type="ORF">SAMN05421835_10776</name>
</gene>
<evidence type="ECO:0000256" key="2">
    <source>
        <dbReference type="ARBA" id="ARBA00022475"/>
    </source>
</evidence>
<evidence type="ECO:0000313" key="9">
    <source>
        <dbReference type="EMBL" id="SFJ64421.1"/>
    </source>
</evidence>
<comment type="subcellular location">
    <subcellularLocation>
        <location evidence="1">Cell membrane</location>
        <topology evidence="1">Multi-pass membrane protein</topology>
    </subcellularLocation>
</comment>
<protein>
    <submittedName>
        <fullName evidence="9">Uncharacterized membrane protein YccC</fullName>
    </submittedName>
</protein>
<feature type="transmembrane region" description="Helical" evidence="7">
    <location>
        <begin position="533"/>
        <end position="551"/>
    </location>
</feature>
<dbReference type="AlphaFoldDB" id="A0A1I3T3I8"/>
<accession>A0A1I3T3I8</accession>
<dbReference type="STRING" id="115433.SAMN05421835_10776"/>
<feature type="transmembrane region" description="Helical" evidence="7">
    <location>
        <begin position="499"/>
        <end position="521"/>
    </location>
</feature>
<dbReference type="PANTHER" id="PTHR30509:SF9">
    <property type="entry name" value="MULTIDRUG RESISTANCE PROTEIN MDTO"/>
    <property type="match status" value="1"/>
</dbReference>
<evidence type="ECO:0000256" key="6">
    <source>
        <dbReference type="ARBA" id="ARBA00043993"/>
    </source>
</evidence>
<keyword evidence="3 7" id="KW-0812">Transmembrane</keyword>
<feature type="transmembrane region" description="Helical" evidence="7">
    <location>
        <begin position="62"/>
        <end position="79"/>
    </location>
</feature>
<evidence type="ECO:0000313" key="10">
    <source>
        <dbReference type="Proteomes" id="UP000199025"/>
    </source>
</evidence>
<dbReference type="GO" id="GO:0005886">
    <property type="term" value="C:plasma membrane"/>
    <property type="evidence" value="ECO:0007669"/>
    <property type="project" value="UniProtKB-SubCell"/>
</dbReference>
<feature type="transmembrane region" description="Helical" evidence="7">
    <location>
        <begin position="407"/>
        <end position="427"/>
    </location>
</feature>
<comment type="similarity">
    <text evidence="6">Belongs to the YccS/YhfK family.</text>
</comment>
<feature type="transmembrane region" description="Helical" evidence="7">
    <location>
        <begin position="162"/>
        <end position="179"/>
    </location>
</feature>
<feature type="transmembrane region" description="Helical" evidence="7">
    <location>
        <begin position="463"/>
        <end position="487"/>
    </location>
</feature>
<evidence type="ECO:0000259" key="8">
    <source>
        <dbReference type="Pfam" id="PF13515"/>
    </source>
</evidence>
<feature type="transmembrane region" description="Helical" evidence="7">
    <location>
        <begin position="38"/>
        <end position="56"/>
    </location>
</feature>
<keyword evidence="4 7" id="KW-1133">Transmembrane helix</keyword>
<evidence type="ECO:0000256" key="4">
    <source>
        <dbReference type="ARBA" id="ARBA00022989"/>
    </source>
</evidence>
<dbReference type="Pfam" id="PF13515">
    <property type="entry name" value="FUSC_2"/>
    <property type="match status" value="1"/>
</dbReference>
<dbReference type="PANTHER" id="PTHR30509">
    <property type="entry name" value="P-HYDROXYBENZOIC ACID EFFLUX PUMP SUBUNIT-RELATED"/>
    <property type="match status" value="1"/>
</dbReference>
<reference evidence="9 10" key="1">
    <citation type="submission" date="2016-10" db="EMBL/GenBank/DDBJ databases">
        <authorList>
            <person name="de Groot N.N."/>
        </authorList>
    </citation>
    <scope>NUCLEOTIDE SEQUENCE [LARGE SCALE GENOMIC DNA]</scope>
    <source>
        <strain evidence="9 10">DSM 44468</strain>
    </source>
</reference>
<proteinExistence type="inferred from homology"/>
<dbReference type="RefSeq" id="WP_091507266.1">
    <property type="nucleotide sequence ID" value="NZ_FORP01000007.1"/>
</dbReference>
<evidence type="ECO:0000256" key="3">
    <source>
        <dbReference type="ARBA" id="ARBA00022692"/>
    </source>
</evidence>
<evidence type="ECO:0000256" key="1">
    <source>
        <dbReference type="ARBA" id="ARBA00004651"/>
    </source>
</evidence>
<evidence type="ECO:0000256" key="5">
    <source>
        <dbReference type="ARBA" id="ARBA00023136"/>
    </source>
</evidence>
<feature type="transmembrane region" description="Helical" evidence="7">
    <location>
        <begin position="86"/>
        <end position="105"/>
    </location>
</feature>
<dbReference type="InterPro" id="IPR049453">
    <property type="entry name" value="Memb_transporter_dom"/>
</dbReference>
<dbReference type="Proteomes" id="UP000199025">
    <property type="component" value="Unassembled WGS sequence"/>
</dbReference>
<keyword evidence="10" id="KW-1185">Reference proteome</keyword>
<keyword evidence="5 7" id="KW-0472">Membrane</keyword>
<dbReference type="OrthoDB" id="4638444at2"/>
<dbReference type="EMBL" id="FORP01000007">
    <property type="protein sequence ID" value="SFJ64421.1"/>
    <property type="molecule type" value="Genomic_DNA"/>
</dbReference>
<feature type="domain" description="Integral membrane bound transporter" evidence="8">
    <location>
        <begin position="421"/>
        <end position="546"/>
    </location>
</feature>
<evidence type="ECO:0000256" key="7">
    <source>
        <dbReference type="SAM" id="Phobius"/>
    </source>
</evidence>
<sequence length="740" mass="77439">MTRGSATVVLRRRLPLAVGGRGRPSWLPGWSRPAAMRAVRSTLVVPGLFAFGYLVLGDLQVATFAAFGGFATLVLASFGGRWQDKLRAHLGLALASSVLIVIGTAVNGSVLLASLMTVPVAFAVLFAGVAGPNAASGATAALLAYVLPAASPGTLAEVPARLGGWWLASVAGTAAVLLFSPRAPGFALREAAARCARALADQLDAALAGDSDPAVRTAVVEAKHELQTTFTSTPYRPTGLATPDQAMDSLVGLLEWCAYVIIDSVGEYRDLSAIPGVERKLLAETATVLREIGGLLDDGVVRVDLQPLERQLGESVEYLRRLNSDGDGYADAVHLSFHARTAAVAAHSAMTDALIAAHRADPSAVPGSRRRWYGETFETEALGERRLAGLVAAAGVVSRHASLRSVWFLNSVRGALALAAAVAVADLTGVEHGFWVVLGTLSVLRTSAAATGATALRALLGTVVGFVVGAVLLLVIGTGPGALWIALPIAVLVASYAPGALPFAAGQAAFTVVVSVLFNLLAPAGWEIGVVRIEDVALGCAVSFVVGMVFWPRGAASVVADDLADALRAGGAYLAESVDWALGLRTAEPQPGPAIAAGVRLDDALRGFLAEQGSKRLPKDDLWRLVAGTMRARLTAYSLAGLPNPEAGPDRFRTQLSEQAGQLAAWYDHLASRLDRTDHGAVPVLAPPEFRDPRAAGAEVDDLHCALWVGEHLRHLMGRLEELVPPAMLVADLRHRPWWR</sequence>
<name>A0A1I3T3I8_9PSEU</name>
<keyword evidence="2" id="KW-1003">Cell membrane</keyword>